<sequence length="293" mass="30814">MPTPAASGREAPSASAPGVLVLAATPLGDPRDASPRLRELIGTADVIAAEDTRRFRTLAASLPVTYTGKIVSHYDAVEAERLPGLLAAVRDGATVLVVSDAGMPAVSDPGYRLVAAAAAEDLPVTCVPGPSAVTTALVLSGLPCERFCFDGFPPRRPGERRRWLEALRDERRAAVFFESPRRTADTLAAAVEVLGAERRAAVCRELTKTHEQVVRGTLAELADWAAAGDVLGEVTIVLAGAQPREAPPVESLVDAVRERTDDGERLKDAVAAVAEATGVPKRELYNAALAARD</sequence>
<comment type="catalytic activity">
    <reaction evidence="6">
        <text>cytidine(1402) in 16S rRNA + S-adenosyl-L-methionine = 2'-O-methylcytidine(1402) in 16S rRNA + S-adenosyl-L-homocysteine + H(+)</text>
        <dbReference type="Rhea" id="RHEA:42924"/>
        <dbReference type="Rhea" id="RHEA-COMP:10285"/>
        <dbReference type="Rhea" id="RHEA-COMP:10286"/>
        <dbReference type="ChEBI" id="CHEBI:15378"/>
        <dbReference type="ChEBI" id="CHEBI:57856"/>
        <dbReference type="ChEBI" id="CHEBI:59789"/>
        <dbReference type="ChEBI" id="CHEBI:74495"/>
        <dbReference type="ChEBI" id="CHEBI:82748"/>
        <dbReference type="EC" id="2.1.1.198"/>
    </reaction>
</comment>
<evidence type="ECO:0000259" key="8">
    <source>
        <dbReference type="Pfam" id="PF23016"/>
    </source>
</evidence>
<keyword evidence="2 6" id="KW-0698">rRNA processing</keyword>
<dbReference type="InterPro" id="IPR035996">
    <property type="entry name" value="4pyrrol_Methylase_sf"/>
</dbReference>
<gene>
    <name evidence="6" type="primary">rsmI</name>
    <name evidence="9" type="ORF">JOF36_006714</name>
</gene>
<comment type="function">
    <text evidence="6">Catalyzes the 2'-O-methylation of the ribose of cytidine 1402 (C1402) in 16S rRNA.</text>
</comment>
<dbReference type="InterPro" id="IPR014777">
    <property type="entry name" value="4pyrrole_Mease_sub1"/>
</dbReference>
<reference evidence="9 10" key="1">
    <citation type="submission" date="2021-03" db="EMBL/GenBank/DDBJ databases">
        <title>Sequencing the genomes of 1000 actinobacteria strains.</title>
        <authorList>
            <person name="Klenk H.-P."/>
        </authorList>
    </citation>
    <scope>NUCLEOTIDE SEQUENCE [LARGE SCALE GENOMIC DNA]</scope>
    <source>
        <strain evidence="9 10">DSM 45256</strain>
    </source>
</reference>
<comment type="similarity">
    <text evidence="6">Belongs to the methyltransferase superfamily. RsmI family.</text>
</comment>
<dbReference type="PANTHER" id="PTHR46111">
    <property type="entry name" value="RIBOSOMAL RNA SMALL SUBUNIT METHYLTRANSFERASE I"/>
    <property type="match status" value="1"/>
</dbReference>
<protein>
    <recommendedName>
        <fullName evidence="6">Ribosomal RNA small subunit methyltransferase I</fullName>
        <ecNumber evidence="6">2.1.1.198</ecNumber>
    </recommendedName>
    <alternativeName>
        <fullName evidence="6">16S rRNA 2'-O-ribose C1402 methyltransferase</fullName>
    </alternativeName>
    <alternativeName>
        <fullName evidence="6">rRNA (cytidine-2'-O-)-methyltransferase RsmI</fullName>
    </alternativeName>
</protein>
<dbReference type="Pfam" id="PF00590">
    <property type="entry name" value="TP_methylase"/>
    <property type="match status" value="1"/>
</dbReference>
<dbReference type="Proteomes" id="UP001519295">
    <property type="component" value="Unassembled WGS sequence"/>
</dbReference>
<evidence type="ECO:0000256" key="3">
    <source>
        <dbReference type="ARBA" id="ARBA00022603"/>
    </source>
</evidence>
<dbReference type="GO" id="GO:0008168">
    <property type="term" value="F:methyltransferase activity"/>
    <property type="evidence" value="ECO:0007669"/>
    <property type="project" value="UniProtKB-KW"/>
</dbReference>
<keyword evidence="5 6" id="KW-0949">S-adenosyl-L-methionine</keyword>
<evidence type="ECO:0000313" key="10">
    <source>
        <dbReference type="Proteomes" id="UP001519295"/>
    </source>
</evidence>
<dbReference type="EC" id="2.1.1.198" evidence="6"/>
<dbReference type="NCBIfam" id="TIGR00096">
    <property type="entry name" value="16S rRNA (cytidine(1402)-2'-O)-methyltransferase"/>
    <property type="match status" value="1"/>
</dbReference>
<evidence type="ECO:0000259" key="7">
    <source>
        <dbReference type="Pfam" id="PF00590"/>
    </source>
</evidence>
<evidence type="ECO:0000256" key="6">
    <source>
        <dbReference type="HAMAP-Rule" id="MF_01877"/>
    </source>
</evidence>
<dbReference type="SUPFAM" id="SSF53790">
    <property type="entry name" value="Tetrapyrrole methylase"/>
    <property type="match status" value="1"/>
</dbReference>
<dbReference type="CDD" id="cd11648">
    <property type="entry name" value="RsmI"/>
    <property type="match status" value="1"/>
</dbReference>
<keyword evidence="3 6" id="KW-0489">Methyltransferase</keyword>
<comment type="caution">
    <text evidence="9">The sequence shown here is derived from an EMBL/GenBank/DDBJ whole genome shotgun (WGS) entry which is preliminary data.</text>
</comment>
<evidence type="ECO:0000256" key="1">
    <source>
        <dbReference type="ARBA" id="ARBA00022490"/>
    </source>
</evidence>
<evidence type="ECO:0000313" key="9">
    <source>
        <dbReference type="EMBL" id="MBP2371018.1"/>
    </source>
</evidence>
<dbReference type="Pfam" id="PF23016">
    <property type="entry name" value="RsmI_C"/>
    <property type="match status" value="1"/>
</dbReference>
<proteinExistence type="inferred from homology"/>
<dbReference type="InterPro" id="IPR000878">
    <property type="entry name" value="4pyrrol_Mease"/>
</dbReference>
<dbReference type="RefSeq" id="WP_307862712.1">
    <property type="nucleotide sequence ID" value="NZ_JAGINU010000001.1"/>
</dbReference>
<keyword evidence="1 6" id="KW-0963">Cytoplasm</keyword>
<dbReference type="GO" id="GO:0032259">
    <property type="term" value="P:methylation"/>
    <property type="evidence" value="ECO:0007669"/>
    <property type="project" value="UniProtKB-KW"/>
</dbReference>
<dbReference type="HAMAP" id="MF_01877">
    <property type="entry name" value="16SrRNA_methyltr_I"/>
    <property type="match status" value="1"/>
</dbReference>
<dbReference type="PANTHER" id="PTHR46111:SF1">
    <property type="entry name" value="RIBOSOMAL RNA SMALL SUBUNIT METHYLTRANSFERASE I"/>
    <property type="match status" value="1"/>
</dbReference>
<dbReference type="InterPro" id="IPR018063">
    <property type="entry name" value="SAM_MeTrfase_RsmI_CS"/>
</dbReference>
<dbReference type="InterPro" id="IPR053910">
    <property type="entry name" value="RsmI_HTH"/>
</dbReference>
<evidence type="ECO:0000256" key="5">
    <source>
        <dbReference type="ARBA" id="ARBA00022691"/>
    </source>
</evidence>
<organism evidence="9 10">
    <name type="scientific">Pseudonocardia parietis</name>
    <dbReference type="NCBI Taxonomy" id="570936"/>
    <lineage>
        <taxon>Bacteria</taxon>
        <taxon>Bacillati</taxon>
        <taxon>Actinomycetota</taxon>
        <taxon>Actinomycetes</taxon>
        <taxon>Pseudonocardiales</taxon>
        <taxon>Pseudonocardiaceae</taxon>
        <taxon>Pseudonocardia</taxon>
    </lineage>
</organism>
<dbReference type="PROSITE" id="PS01296">
    <property type="entry name" value="RSMI"/>
    <property type="match status" value="1"/>
</dbReference>
<dbReference type="EMBL" id="JAGINU010000001">
    <property type="protein sequence ID" value="MBP2371018.1"/>
    <property type="molecule type" value="Genomic_DNA"/>
</dbReference>
<evidence type="ECO:0000256" key="4">
    <source>
        <dbReference type="ARBA" id="ARBA00022679"/>
    </source>
</evidence>
<keyword evidence="4 6" id="KW-0808">Transferase</keyword>
<feature type="domain" description="RsmI HTH" evidence="8">
    <location>
        <begin position="254"/>
        <end position="291"/>
    </location>
</feature>
<name>A0ABS4W538_9PSEU</name>
<keyword evidence="10" id="KW-1185">Reference proteome</keyword>
<dbReference type="Gene3D" id="3.30.950.10">
    <property type="entry name" value="Methyltransferase, Cobalt-precorrin-4 Transmethylase, Domain 2"/>
    <property type="match status" value="1"/>
</dbReference>
<comment type="subcellular location">
    <subcellularLocation>
        <location evidence="6">Cytoplasm</location>
    </subcellularLocation>
</comment>
<dbReference type="Gene3D" id="3.40.1010.10">
    <property type="entry name" value="Cobalt-precorrin-4 Transmethylase, Domain 1"/>
    <property type="match status" value="1"/>
</dbReference>
<evidence type="ECO:0000256" key="2">
    <source>
        <dbReference type="ARBA" id="ARBA00022552"/>
    </source>
</evidence>
<dbReference type="PIRSF" id="PIRSF005917">
    <property type="entry name" value="MTase_YraL"/>
    <property type="match status" value="1"/>
</dbReference>
<dbReference type="InterPro" id="IPR008189">
    <property type="entry name" value="rRNA_ssu_MeTfrase_I"/>
</dbReference>
<feature type="domain" description="Tetrapyrrole methylase" evidence="7">
    <location>
        <begin position="20"/>
        <end position="222"/>
    </location>
</feature>
<accession>A0ABS4W538</accession>
<dbReference type="InterPro" id="IPR014776">
    <property type="entry name" value="4pyrrole_Mease_sub2"/>
</dbReference>